<keyword evidence="2" id="KW-0732">Signal</keyword>
<dbReference type="AlphaFoldDB" id="A0A243WID2"/>
<sequence length="81" mass="9076">MKRSFFAGLLVMLLGSLLSLMPLTTHAQCSLCSSQVESARTEKDAQDFSGLNTGILYLMTIPYLLVGAVGFFWYRHSQQRK</sequence>
<evidence type="ECO:0000256" key="1">
    <source>
        <dbReference type="SAM" id="Phobius"/>
    </source>
</evidence>
<feature type="signal peptide" evidence="2">
    <location>
        <begin position="1"/>
        <end position="27"/>
    </location>
</feature>
<keyword evidence="4" id="KW-1185">Reference proteome</keyword>
<name>A0A243WID2_9BACT</name>
<evidence type="ECO:0000256" key="2">
    <source>
        <dbReference type="SAM" id="SignalP"/>
    </source>
</evidence>
<keyword evidence="1" id="KW-1133">Transmembrane helix</keyword>
<accession>A0A243WID2</accession>
<protein>
    <submittedName>
        <fullName evidence="3">Uncharacterized protein</fullName>
    </submittedName>
</protein>
<dbReference type="OrthoDB" id="678747at2"/>
<gene>
    <name evidence="3" type="ORF">BXP70_06160</name>
</gene>
<feature type="chain" id="PRO_5012941641" evidence="2">
    <location>
        <begin position="28"/>
        <end position="81"/>
    </location>
</feature>
<evidence type="ECO:0000313" key="3">
    <source>
        <dbReference type="EMBL" id="OUJ75587.1"/>
    </source>
</evidence>
<keyword evidence="1" id="KW-0472">Membrane</keyword>
<feature type="transmembrane region" description="Helical" evidence="1">
    <location>
        <begin position="54"/>
        <end position="74"/>
    </location>
</feature>
<evidence type="ECO:0000313" key="4">
    <source>
        <dbReference type="Proteomes" id="UP000194873"/>
    </source>
</evidence>
<reference evidence="3 4" key="1">
    <citation type="submission" date="2017-01" db="EMBL/GenBank/DDBJ databases">
        <title>A new Hymenobacter.</title>
        <authorList>
            <person name="Liang Y."/>
            <person name="Feng F."/>
        </authorList>
    </citation>
    <scope>NUCLEOTIDE SEQUENCE [LARGE SCALE GENOMIC DNA]</scope>
    <source>
        <strain evidence="3">MIMBbqt21</strain>
    </source>
</reference>
<dbReference type="Proteomes" id="UP000194873">
    <property type="component" value="Unassembled WGS sequence"/>
</dbReference>
<proteinExistence type="predicted"/>
<organism evidence="3 4">
    <name type="scientific">Hymenobacter crusticola</name>
    <dbReference type="NCBI Taxonomy" id="1770526"/>
    <lineage>
        <taxon>Bacteria</taxon>
        <taxon>Pseudomonadati</taxon>
        <taxon>Bacteroidota</taxon>
        <taxon>Cytophagia</taxon>
        <taxon>Cytophagales</taxon>
        <taxon>Hymenobacteraceae</taxon>
        <taxon>Hymenobacter</taxon>
    </lineage>
</organism>
<keyword evidence="1" id="KW-0812">Transmembrane</keyword>
<dbReference type="EMBL" id="MTSE01000002">
    <property type="protein sequence ID" value="OUJ75587.1"/>
    <property type="molecule type" value="Genomic_DNA"/>
</dbReference>
<comment type="caution">
    <text evidence="3">The sequence shown here is derived from an EMBL/GenBank/DDBJ whole genome shotgun (WGS) entry which is preliminary data.</text>
</comment>